<reference evidence="1" key="1">
    <citation type="journal article" date="2019" name="Sci. Rep.">
        <title>Draft genome of Tanacetum cinerariifolium, the natural source of mosquito coil.</title>
        <authorList>
            <person name="Yamashiro T."/>
            <person name="Shiraishi A."/>
            <person name="Satake H."/>
            <person name="Nakayama K."/>
        </authorList>
    </citation>
    <scope>NUCLEOTIDE SEQUENCE</scope>
</reference>
<sequence>MKLFLMLDTYENEDTHIFESVYATAYIPLSKRGAGPESKVYELTVNCDNVQHNNKSESVYGSSSQSAEIAGKDVDYDLNLTYLHMSFLGISDESLSGVYATNEGFTGHELWRCPLLQYAAYISDEGREGAFRMLLN</sequence>
<evidence type="ECO:0000313" key="1">
    <source>
        <dbReference type="EMBL" id="GFB09052.1"/>
    </source>
</evidence>
<proteinExistence type="predicted"/>
<accession>A0A699KSE1</accession>
<gene>
    <name evidence="1" type="ORF">Tci_681023</name>
</gene>
<comment type="caution">
    <text evidence="1">The sequence shown here is derived from an EMBL/GenBank/DDBJ whole genome shotgun (WGS) entry which is preliminary data.</text>
</comment>
<protein>
    <submittedName>
        <fullName evidence="1">Polyadenylate-binding protein-interacting protein 5-like</fullName>
    </submittedName>
</protein>
<name>A0A699KSE1_TANCI</name>
<dbReference type="AlphaFoldDB" id="A0A699KSE1"/>
<feature type="non-terminal residue" evidence="1">
    <location>
        <position position="136"/>
    </location>
</feature>
<organism evidence="1">
    <name type="scientific">Tanacetum cinerariifolium</name>
    <name type="common">Dalmatian daisy</name>
    <name type="synonym">Chrysanthemum cinerariifolium</name>
    <dbReference type="NCBI Taxonomy" id="118510"/>
    <lineage>
        <taxon>Eukaryota</taxon>
        <taxon>Viridiplantae</taxon>
        <taxon>Streptophyta</taxon>
        <taxon>Embryophyta</taxon>
        <taxon>Tracheophyta</taxon>
        <taxon>Spermatophyta</taxon>
        <taxon>Magnoliopsida</taxon>
        <taxon>eudicotyledons</taxon>
        <taxon>Gunneridae</taxon>
        <taxon>Pentapetalae</taxon>
        <taxon>asterids</taxon>
        <taxon>campanulids</taxon>
        <taxon>Asterales</taxon>
        <taxon>Asteraceae</taxon>
        <taxon>Asteroideae</taxon>
        <taxon>Anthemideae</taxon>
        <taxon>Anthemidinae</taxon>
        <taxon>Tanacetum</taxon>
    </lineage>
</organism>
<dbReference type="EMBL" id="BKCJ010549952">
    <property type="protein sequence ID" value="GFB09052.1"/>
    <property type="molecule type" value="Genomic_DNA"/>
</dbReference>